<name>A0AAV9JLU7_9PEZI</name>
<evidence type="ECO:0008006" key="3">
    <source>
        <dbReference type="Google" id="ProtNLM"/>
    </source>
</evidence>
<dbReference type="SUPFAM" id="SSF81383">
    <property type="entry name" value="F-box domain"/>
    <property type="match status" value="1"/>
</dbReference>
<evidence type="ECO:0000313" key="1">
    <source>
        <dbReference type="EMBL" id="KAK4546215.1"/>
    </source>
</evidence>
<reference evidence="1 2" key="1">
    <citation type="submission" date="2021-11" db="EMBL/GenBank/DDBJ databases">
        <title>Black yeast isolated from Biological Soil Crust.</title>
        <authorList>
            <person name="Kurbessoian T."/>
        </authorList>
    </citation>
    <scope>NUCLEOTIDE SEQUENCE [LARGE SCALE GENOMIC DNA]</scope>
    <source>
        <strain evidence="1 2">CCFEE 5522</strain>
    </source>
</reference>
<dbReference type="EMBL" id="JAVFHQ010000016">
    <property type="protein sequence ID" value="KAK4546215.1"/>
    <property type="molecule type" value="Genomic_DNA"/>
</dbReference>
<accession>A0AAV9JLU7</accession>
<keyword evidence="2" id="KW-1185">Reference proteome</keyword>
<gene>
    <name evidence="1" type="ORF">LTR36_002352</name>
</gene>
<organism evidence="1 2">
    <name type="scientific">Oleoguttula mirabilis</name>
    <dbReference type="NCBI Taxonomy" id="1507867"/>
    <lineage>
        <taxon>Eukaryota</taxon>
        <taxon>Fungi</taxon>
        <taxon>Dikarya</taxon>
        <taxon>Ascomycota</taxon>
        <taxon>Pezizomycotina</taxon>
        <taxon>Dothideomycetes</taxon>
        <taxon>Dothideomycetidae</taxon>
        <taxon>Mycosphaerellales</taxon>
        <taxon>Teratosphaeriaceae</taxon>
        <taxon>Oleoguttula</taxon>
    </lineage>
</organism>
<dbReference type="AlphaFoldDB" id="A0AAV9JLU7"/>
<comment type="caution">
    <text evidence="1">The sequence shown here is derived from an EMBL/GenBank/DDBJ whole genome shotgun (WGS) entry which is preliminary data.</text>
</comment>
<sequence length="462" mass="52148">MGYFEQVCQICAIAFNVGRIRKEGMDMTSTLQVEQPPLDSAKPKGAPTSYARQIPGPMKLSHSSQKAWNIPGPKRNTSPGQIAQVPSGKQTDCAGEMEHCISTQCLAAKLPGWQPERDDEEFETEARFCFLTGISKKSVYEWDVSSLKPRRHGIDETAILNNSQADKGLGEKSAMPMHPKCFELFKLVSQQRLGKVDIDGLWRLREEQGEFGDRFENFPHSSDVDVVDEQWYNCEPGTEYLAANSVDVPFLDGLIQSCIPETTDVGEVVFDAPERSESGHDAFSPLSPEICQMLMGYLSRRDVANLRCVSGSFIQLPQTYFRQLIKTEMPWMWELAALRGVDWYSLWCKLSVADGGAGLDENERKWLKDVPRLQYGKLHEELVAEGKPMSNPGQSGFNEEWRQRHSAMKRAADAEIKAGYDAGMWPARSNHVLLGLRNRRRIWEDLEEIMRRIAALLPDDLA</sequence>
<protein>
    <recommendedName>
        <fullName evidence="3">F-box domain-containing protein</fullName>
    </recommendedName>
</protein>
<dbReference type="InterPro" id="IPR036047">
    <property type="entry name" value="F-box-like_dom_sf"/>
</dbReference>
<proteinExistence type="predicted"/>
<evidence type="ECO:0000313" key="2">
    <source>
        <dbReference type="Proteomes" id="UP001324427"/>
    </source>
</evidence>
<dbReference type="Proteomes" id="UP001324427">
    <property type="component" value="Unassembled WGS sequence"/>
</dbReference>